<dbReference type="Proteomes" id="UP001346869">
    <property type="component" value="Unassembled WGS sequence"/>
</dbReference>
<evidence type="ECO:0000313" key="2">
    <source>
        <dbReference type="EMBL" id="KAK5855404.1"/>
    </source>
</evidence>
<feature type="chain" id="PRO_5042924320" description="Secreted protein" evidence="1">
    <location>
        <begin position="19"/>
        <end position="69"/>
    </location>
</feature>
<accession>A0AAN8AGS0</accession>
<comment type="caution">
    <text evidence="2">The sequence shown here is derived from an EMBL/GenBank/DDBJ whole genome shotgun (WGS) entry which is preliminary data.</text>
</comment>
<reference evidence="2 3" key="2">
    <citation type="journal article" date="2023" name="Mol. Biol. Evol.">
        <title>Genomics of Secondarily Temperate Adaptation in the Only Non-Antarctic Icefish.</title>
        <authorList>
            <person name="Rivera-Colon A.G."/>
            <person name="Rayamajhi N."/>
            <person name="Minhas B.F."/>
            <person name="Madrigal G."/>
            <person name="Bilyk K.T."/>
            <person name="Yoon V."/>
            <person name="Hune M."/>
            <person name="Gregory S."/>
            <person name="Cheng C.H.C."/>
            <person name="Catchen J.M."/>
        </authorList>
    </citation>
    <scope>NUCLEOTIDE SEQUENCE [LARGE SCALE GENOMIC DNA]</scope>
    <source>
        <strain evidence="2">JMC-PN-2008</strain>
    </source>
</reference>
<feature type="signal peptide" evidence="1">
    <location>
        <begin position="1"/>
        <end position="18"/>
    </location>
</feature>
<evidence type="ECO:0000313" key="3">
    <source>
        <dbReference type="Proteomes" id="UP001346869"/>
    </source>
</evidence>
<keyword evidence="3" id="KW-1185">Reference proteome</keyword>
<dbReference type="EMBL" id="JAUZQC010000018">
    <property type="protein sequence ID" value="KAK5855404.1"/>
    <property type="molecule type" value="Genomic_DNA"/>
</dbReference>
<dbReference type="AlphaFoldDB" id="A0AAN8AGS0"/>
<keyword evidence="1" id="KW-0732">Signal</keyword>
<evidence type="ECO:0008006" key="4">
    <source>
        <dbReference type="Google" id="ProtNLM"/>
    </source>
</evidence>
<organism evidence="2 3">
    <name type="scientific">Eleginops maclovinus</name>
    <name type="common">Patagonian blennie</name>
    <name type="synonym">Eleginus maclovinus</name>
    <dbReference type="NCBI Taxonomy" id="56733"/>
    <lineage>
        <taxon>Eukaryota</taxon>
        <taxon>Metazoa</taxon>
        <taxon>Chordata</taxon>
        <taxon>Craniata</taxon>
        <taxon>Vertebrata</taxon>
        <taxon>Euteleostomi</taxon>
        <taxon>Actinopterygii</taxon>
        <taxon>Neopterygii</taxon>
        <taxon>Teleostei</taxon>
        <taxon>Neoteleostei</taxon>
        <taxon>Acanthomorphata</taxon>
        <taxon>Eupercaria</taxon>
        <taxon>Perciformes</taxon>
        <taxon>Notothenioidei</taxon>
        <taxon>Eleginopidae</taxon>
        <taxon>Eleginops</taxon>
    </lineage>
</organism>
<name>A0AAN8AGS0_ELEMC</name>
<reference evidence="2 3" key="1">
    <citation type="journal article" date="2023" name="Genes (Basel)">
        <title>Chromosome-Level Genome Assembly and Circadian Gene Repertoire of the Patagonia Blennie Eleginops maclovinus-The Closest Ancestral Proxy of Antarctic Cryonotothenioids.</title>
        <authorList>
            <person name="Cheng C.C."/>
            <person name="Rivera-Colon A.G."/>
            <person name="Minhas B.F."/>
            <person name="Wilson L."/>
            <person name="Rayamajhi N."/>
            <person name="Vargas-Chacoff L."/>
            <person name="Catchen J.M."/>
        </authorList>
    </citation>
    <scope>NUCLEOTIDE SEQUENCE [LARGE SCALE GENOMIC DNA]</scope>
    <source>
        <strain evidence="2">JMC-PN-2008</strain>
    </source>
</reference>
<gene>
    <name evidence="2" type="ORF">PBY51_005505</name>
</gene>
<sequence>MMLIFLSAAGVLCASGLASSAFRSNLLPRSADGWTQVRAANKSSAFDLLSCSTVETLSQAASSLTQINF</sequence>
<proteinExistence type="predicted"/>
<protein>
    <recommendedName>
        <fullName evidence="4">Secreted protein</fullName>
    </recommendedName>
</protein>
<evidence type="ECO:0000256" key="1">
    <source>
        <dbReference type="SAM" id="SignalP"/>
    </source>
</evidence>